<proteinExistence type="inferred from homology"/>
<protein>
    <recommendedName>
        <fullName evidence="7">Sulfatase N-terminal domain-containing protein</fullName>
    </recommendedName>
</protein>
<feature type="domain" description="Sulfatase N-terminal" evidence="7">
    <location>
        <begin position="16"/>
        <end position="54"/>
    </location>
</feature>
<dbReference type="Pfam" id="PF00884">
    <property type="entry name" value="Sulfatase"/>
    <property type="match status" value="1"/>
</dbReference>
<dbReference type="AlphaFoldDB" id="A0A382LQE7"/>
<dbReference type="Gene3D" id="3.40.720.10">
    <property type="entry name" value="Alkaline Phosphatase, subunit A"/>
    <property type="match status" value="1"/>
</dbReference>
<name>A0A382LQE7_9ZZZZ</name>
<evidence type="ECO:0000256" key="1">
    <source>
        <dbReference type="ARBA" id="ARBA00001913"/>
    </source>
</evidence>
<keyword evidence="6" id="KW-0106">Calcium</keyword>
<sequence>MALLLPFAVWAEAKQPNVVVIFVDDLGWRDLGCYGSKFYETPNIDRLAKQGAVF</sequence>
<evidence type="ECO:0000259" key="7">
    <source>
        <dbReference type="Pfam" id="PF00884"/>
    </source>
</evidence>
<evidence type="ECO:0000256" key="6">
    <source>
        <dbReference type="ARBA" id="ARBA00022837"/>
    </source>
</evidence>
<evidence type="ECO:0000256" key="5">
    <source>
        <dbReference type="ARBA" id="ARBA00022801"/>
    </source>
</evidence>
<organism evidence="8">
    <name type="scientific">marine metagenome</name>
    <dbReference type="NCBI Taxonomy" id="408172"/>
    <lineage>
        <taxon>unclassified sequences</taxon>
        <taxon>metagenomes</taxon>
        <taxon>ecological metagenomes</taxon>
    </lineage>
</organism>
<keyword evidence="3" id="KW-0479">Metal-binding</keyword>
<dbReference type="InterPro" id="IPR050738">
    <property type="entry name" value="Sulfatase"/>
</dbReference>
<feature type="non-terminal residue" evidence="8">
    <location>
        <position position="54"/>
    </location>
</feature>
<dbReference type="PANTHER" id="PTHR42693">
    <property type="entry name" value="ARYLSULFATASE FAMILY MEMBER"/>
    <property type="match status" value="1"/>
</dbReference>
<keyword evidence="5" id="KW-0378">Hydrolase</keyword>
<dbReference type="EMBL" id="UINC01088530">
    <property type="protein sequence ID" value="SVC38840.1"/>
    <property type="molecule type" value="Genomic_DNA"/>
</dbReference>
<dbReference type="SUPFAM" id="SSF53649">
    <property type="entry name" value="Alkaline phosphatase-like"/>
    <property type="match status" value="1"/>
</dbReference>
<dbReference type="PANTHER" id="PTHR42693:SF42">
    <property type="entry name" value="ARYLSULFATASE G"/>
    <property type="match status" value="1"/>
</dbReference>
<comment type="cofactor">
    <cofactor evidence="1">
        <name>Ca(2+)</name>
        <dbReference type="ChEBI" id="CHEBI:29108"/>
    </cofactor>
</comment>
<evidence type="ECO:0000256" key="2">
    <source>
        <dbReference type="ARBA" id="ARBA00008779"/>
    </source>
</evidence>
<dbReference type="InterPro" id="IPR017850">
    <property type="entry name" value="Alkaline_phosphatase_core_sf"/>
</dbReference>
<evidence type="ECO:0000256" key="3">
    <source>
        <dbReference type="ARBA" id="ARBA00022723"/>
    </source>
</evidence>
<dbReference type="GO" id="GO:0004065">
    <property type="term" value="F:arylsulfatase activity"/>
    <property type="evidence" value="ECO:0007669"/>
    <property type="project" value="TreeGrafter"/>
</dbReference>
<dbReference type="InterPro" id="IPR000917">
    <property type="entry name" value="Sulfatase_N"/>
</dbReference>
<reference evidence="8" key="1">
    <citation type="submission" date="2018-05" db="EMBL/GenBank/DDBJ databases">
        <authorList>
            <person name="Lanie J.A."/>
            <person name="Ng W.-L."/>
            <person name="Kazmierczak K.M."/>
            <person name="Andrzejewski T.M."/>
            <person name="Davidsen T.M."/>
            <person name="Wayne K.J."/>
            <person name="Tettelin H."/>
            <person name="Glass J.I."/>
            <person name="Rusch D."/>
            <person name="Podicherti R."/>
            <person name="Tsui H.-C.T."/>
            <person name="Winkler M.E."/>
        </authorList>
    </citation>
    <scope>NUCLEOTIDE SEQUENCE</scope>
</reference>
<evidence type="ECO:0000256" key="4">
    <source>
        <dbReference type="ARBA" id="ARBA00022729"/>
    </source>
</evidence>
<evidence type="ECO:0000313" key="8">
    <source>
        <dbReference type="EMBL" id="SVC38840.1"/>
    </source>
</evidence>
<dbReference type="GO" id="GO:0046872">
    <property type="term" value="F:metal ion binding"/>
    <property type="evidence" value="ECO:0007669"/>
    <property type="project" value="UniProtKB-KW"/>
</dbReference>
<gene>
    <name evidence="8" type="ORF">METZ01_LOCUS291694</name>
</gene>
<comment type="similarity">
    <text evidence="2">Belongs to the sulfatase family.</text>
</comment>
<keyword evidence="4" id="KW-0732">Signal</keyword>
<accession>A0A382LQE7</accession>